<keyword evidence="3" id="KW-1185">Reference proteome</keyword>
<dbReference type="AlphaFoldDB" id="A0A1H0WZF4"/>
<keyword evidence="1" id="KW-0812">Transmembrane</keyword>
<keyword evidence="1" id="KW-1133">Transmembrane helix</keyword>
<dbReference type="STRING" id="930152.SAMN05216565_12025"/>
<feature type="transmembrane region" description="Helical" evidence="1">
    <location>
        <begin position="152"/>
        <end position="172"/>
    </location>
</feature>
<organism evidence="2 3">
    <name type="scientific">Litchfieldia salsa</name>
    <dbReference type="NCBI Taxonomy" id="930152"/>
    <lineage>
        <taxon>Bacteria</taxon>
        <taxon>Bacillati</taxon>
        <taxon>Bacillota</taxon>
        <taxon>Bacilli</taxon>
        <taxon>Bacillales</taxon>
        <taxon>Bacillaceae</taxon>
        <taxon>Litchfieldia</taxon>
    </lineage>
</organism>
<dbReference type="OrthoDB" id="1653819at2"/>
<proteinExistence type="predicted"/>
<dbReference type="NCBIfam" id="TIGR02893">
    <property type="entry name" value="spore_yabQ"/>
    <property type="match status" value="1"/>
</dbReference>
<evidence type="ECO:0000313" key="3">
    <source>
        <dbReference type="Proteomes" id="UP000199159"/>
    </source>
</evidence>
<feature type="transmembrane region" description="Helical" evidence="1">
    <location>
        <begin position="6"/>
        <end position="27"/>
    </location>
</feature>
<evidence type="ECO:0000313" key="2">
    <source>
        <dbReference type="EMBL" id="SDP95990.1"/>
    </source>
</evidence>
<reference evidence="3" key="1">
    <citation type="submission" date="2016-10" db="EMBL/GenBank/DDBJ databases">
        <authorList>
            <person name="Varghese N."/>
            <person name="Submissions S."/>
        </authorList>
    </citation>
    <scope>NUCLEOTIDE SEQUENCE [LARGE SCALE GENOMIC DNA]</scope>
    <source>
        <strain evidence="3">IBRC-M10078</strain>
    </source>
</reference>
<gene>
    <name evidence="2" type="ORF">SAMN05216565_12025</name>
</gene>
<evidence type="ECO:0000256" key="1">
    <source>
        <dbReference type="SAM" id="Phobius"/>
    </source>
</evidence>
<feature type="transmembrane region" description="Helical" evidence="1">
    <location>
        <begin position="39"/>
        <end position="62"/>
    </location>
</feature>
<dbReference type="EMBL" id="FNJU01000020">
    <property type="protein sequence ID" value="SDP95990.1"/>
    <property type="molecule type" value="Genomic_DNA"/>
</dbReference>
<dbReference type="Proteomes" id="UP000199159">
    <property type="component" value="Unassembled WGS sequence"/>
</dbReference>
<dbReference type="Pfam" id="PF09578">
    <property type="entry name" value="Spore_YabQ"/>
    <property type="match status" value="1"/>
</dbReference>
<keyword evidence="1" id="KW-0472">Membrane</keyword>
<feature type="transmembrane region" description="Helical" evidence="1">
    <location>
        <begin position="124"/>
        <end position="146"/>
    </location>
</feature>
<dbReference type="InterPro" id="IPR019074">
    <property type="entry name" value="YabQ"/>
</dbReference>
<protein>
    <submittedName>
        <fullName evidence="2">Spore cortex biosynthesis protein YabQ</fullName>
    </submittedName>
</protein>
<sequence>MSLTTQFYTMLAMVGMGSWLGAALDTYGRFLKRPKRAHWVIFINDLLFWLFQGLIIFYTLLLVNEGELRFYVFIALVCGYAAYQSILKGWYNRGLEVFIQFMVGTYRFLEKAFRLVIIRPIRGMVQSIIVLLLGIFNFIVILANFLLKAMIIILKIIFAPFKWIGLLLWKLIPIKIRRVLEKYFYKFAGINQKLQNMKHIIHKLWKKIRKS</sequence>
<feature type="transmembrane region" description="Helical" evidence="1">
    <location>
        <begin position="68"/>
        <end position="86"/>
    </location>
</feature>
<dbReference type="RefSeq" id="WP_090859530.1">
    <property type="nucleotide sequence ID" value="NZ_FNJU01000020.1"/>
</dbReference>
<accession>A0A1H0WZF4</accession>
<name>A0A1H0WZF4_9BACI</name>